<comment type="caution">
    <text evidence="7">The sequence shown here is derived from an EMBL/GenBank/DDBJ whole genome shotgun (WGS) entry which is preliminary data.</text>
</comment>
<reference evidence="7 8" key="1">
    <citation type="submission" date="2013-02" db="EMBL/GenBank/DDBJ databases">
        <title>The Genome Sequence of Acinetobacter soli NIPH 2899.</title>
        <authorList>
            <consortium name="The Broad Institute Genome Sequencing Platform"/>
            <consortium name="The Broad Institute Genome Sequencing Center for Infectious Disease"/>
            <person name="Cerqueira G."/>
            <person name="Feldgarden M."/>
            <person name="Courvalin P."/>
            <person name="Perichon B."/>
            <person name="Grillot-Courvalin C."/>
            <person name="Clermont D."/>
            <person name="Rocha E."/>
            <person name="Yoon E.-J."/>
            <person name="Nemec A."/>
            <person name="Walker B."/>
            <person name="Young S.K."/>
            <person name="Zeng Q."/>
            <person name="Gargeya S."/>
            <person name="Fitzgerald M."/>
            <person name="Haas B."/>
            <person name="Abouelleil A."/>
            <person name="Alvarado L."/>
            <person name="Arachchi H.M."/>
            <person name="Berlin A.M."/>
            <person name="Chapman S.B."/>
            <person name="Dewar J."/>
            <person name="Goldberg J."/>
            <person name="Griggs A."/>
            <person name="Gujja S."/>
            <person name="Hansen M."/>
            <person name="Howarth C."/>
            <person name="Imamovic A."/>
            <person name="Larimer J."/>
            <person name="McCowan C."/>
            <person name="Murphy C."/>
            <person name="Neiman D."/>
            <person name="Pearson M."/>
            <person name="Priest M."/>
            <person name="Roberts A."/>
            <person name="Saif S."/>
            <person name="Shea T."/>
            <person name="Sisk P."/>
            <person name="Sykes S."/>
            <person name="Wortman J."/>
            <person name="Nusbaum C."/>
            <person name="Birren B."/>
        </authorList>
    </citation>
    <scope>NUCLEOTIDE SEQUENCE [LARGE SCALE GENOMIC DNA]</scope>
    <source>
        <strain evidence="7 8">NIPH 2899</strain>
    </source>
</reference>
<dbReference type="EMBL" id="APPV01000011">
    <property type="protein sequence ID" value="ENV59207.1"/>
    <property type="molecule type" value="Genomic_DNA"/>
</dbReference>
<protein>
    <recommendedName>
        <fullName evidence="6">ABC transporter domain-containing protein</fullName>
    </recommendedName>
</protein>
<gene>
    <name evidence="7" type="ORF">F950_01750</name>
</gene>
<name>A0ABN0JUJ3_9GAMM</name>
<feature type="domain" description="ABC transporter" evidence="6">
    <location>
        <begin position="6"/>
        <end position="239"/>
    </location>
</feature>
<dbReference type="Gene3D" id="3.40.50.300">
    <property type="entry name" value="P-loop containing nucleotide triphosphate hydrolases"/>
    <property type="match status" value="1"/>
</dbReference>
<dbReference type="SMART" id="SM00382">
    <property type="entry name" value="AAA"/>
    <property type="match status" value="1"/>
</dbReference>
<dbReference type="Proteomes" id="UP000018433">
    <property type="component" value="Unassembled WGS sequence"/>
</dbReference>
<dbReference type="InterPro" id="IPR003593">
    <property type="entry name" value="AAA+_ATPase"/>
</dbReference>
<keyword evidence="1" id="KW-0813">Transport</keyword>
<evidence type="ECO:0000313" key="7">
    <source>
        <dbReference type="EMBL" id="ENV59207.1"/>
    </source>
</evidence>
<evidence type="ECO:0000256" key="1">
    <source>
        <dbReference type="ARBA" id="ARBA00022448"/>
    </source>
</evidence>
<accession>A0ABN0JUJ3</accession>
<dbReference type="CDD" id="cd03214">
    <property type="entry name" value="ABC_Iron-Siderophores_B12_Hemin"/>
    <property type="match status" value="1"/>
</dbReference>
<evidence type="ECO:0000259" key="6">
    <source>
        <dbReference type="PROSITE" id="PS50893"/>
    </source>
</evidence>
<dbReference type="Pfam" id="PF00005">
    <property type="entry name" value="ABC_tran"/>
    <property type="match status" value="1"/>
</dbReference>
<evidence type="ECO:0000256" key="2">
    <source>
        <dbReference type="ARBA" id="ARBA00022741"/>
    </source>
</evidence>
<sequence>MVMSTISIQQVNFAYQKKTVLHDIQLEFQSNCFSVLLGRNGSGKSTLFNLMAGIYPLQSGQILFDGQPLAKLKGKQRAMQLGFLAQSHRSIFNFKVLDVVLTGRAAFSGYAPSQIDRDQAYEALRMLEIEHLQDRDYTTLSGGERQLVMIARILTQNPKVILLDEPTNHLDVYYQAFLMQKLHELSRRGYTIVAIMHDPNLAFLYADEFFFIKDSQIIRAQDKAQAAEADFLAQVYDLPFQQAYVGTHKIVMPKRREISE</sequence>
<evidence type="ECO:0000256" key="4">
    <source>
        <dbReference type="ARBA" id="ARBA00022967"/>
    </source>
</evidence>
<dbReference type="PROSITE" id="PS00211">
    <property type="entry name" value="ABC_TRANSPORTER_1"/>
    <property type="match status" value="1"/>
</dbReference>
<dbReference type="InterPro" id="IPR017871">
    <property type="entry name" value="ABC_transporter-like_CS"/>
</dbReference>
<dbReference type="PROSITE" id="PS50893">
    <property type="entry name" value="ABC_TRANSPORTER_2"/>
    <property type="match status" value="1"/>
</dbReference>
<keyword evidence="3" id="KW-0067">ATP-binding</keyword>
<keyword evidence="8" id="KW-1185">Reference proteome</keyword>
<dbReference type="PANTHER" id="PTHR42794">
    <property type="entry name" value="HEMIN IMPORT ATP-BINDING PROTEIN HMUV"/>
    <property type="match status" value="1"/>
</dbReference>
<dbReference type="PANTHER" id="PTHR42794:SF1">
    <property type="entry name" value="HEMIN IMPORT ATP-BINDING PROTEIN HMUV"/>
    <property type="match status" value="1"/>
</dbReference>
<keyword evidence="2" id="KW-0547">Nucleotide-binding</keyword>
<keyword evidence="4" id="KW-1278">Translocase</keyword>
<proteinExistence type="predicted"/>
<organism evidence="7 8">
    <name type="scientific">Acinetobacter soli NIPH 2899</name>
    <dbReference type="NCBI Taxonomy" id="1217677"/>
    <lineage>
        <taxon>Bacteria</taxon>
        <taxon>Pseudomonadati</taxon>
        <taxon>Pseudomonadota</taxon>
        <taxon>Gammaproteobacteria</taxon>
        <taxon>Moraxellales</taxon>
        <taxon>Moraxellaceae</taxon>
        <taxon>Acinetobacter</taxon>
    </lineage>
</organism>
<evidence type="ECO:0000256" key="5">
    <source>
        <dbReference type="ARBA" id="ARBA00037066"/>
    </source>
</evidence>
<evidence type="ECO:0000256" key="3">
    <source>
        <dbReference type="ARBA" id="ARBA00022840"/>
    </source>
</evidence>
<comment type="function">
    <text evidence="5">Part of the ABC transporter complex HmuTUV involved in hemin import. Responsible for energy coupling to the transport system.</text>
</comment>
<evidence type="ECO:0000313" key="8">
    <source>
        <dbReference type="Proteomes" id="UP000018433"/>
    </source>
</evidence>
<dbReference type="InterPro" id="IPR027417">
    <property type="entry name" value="P-loop_NTPase"/>
</dbReference>
<dbReference type="InterPro" id="IPR003439">
    <property type="entry name" value="ABC_transporter-like_ATP-bd"/>
</dbReference>
<dbReference type="SUPFAM" id="SSF52540">
    <property type="entry name" value="P-loop containing nucleoside triphosphate hydrolases"/>
    <property type="match status" value="1"/>
</dbReference>